<protein>
    <submittedName>
        <fullName evidence="2">Uncharacterized protein</fullName>
    </submittedName>
</protein>
<evidence type="ECO:0000256" key="1">
    <source>
        <dbReference type="SAM" id="MobiDB-lite"/>
    </source>
</evidence>
<reference evidence="2 3" key="1">
    <citation type="submission" date="2024-02" db="EMBL/GenBank/DDBJ databases">
        <title>A draft genome for the cacao thread blight pathogen Marasmius crinis-equi.</title>
        <authorList>
            <person name="Cohen S.P."/>
            <person name="Baruah I.K."/>
            <person name="Amoako-Attah I."/>
            <person name="Bukari Y."/>
            <person name="Meinhardt L.W."/>
            <person name="Bailey B.A."/>
        </authorList>
    </citation>
    <scope>NUCLEOTIDE SEQUENCE [LARGE SCALE GENOMIC DNA]</scope>
    <source>
        <strain evidence="2 3">GH-76</strain>
    </source>
</reference>
<feature type="compositionally biased region" description="Low complexity" evidence="1">
    <location>
        <begin position="38"/>
        <end position="49"/>
    </location>
</feature>
<dbReference type="EMBL" id="JBAHYK010001226">
    <property type="protein sequence ID" value="KAL0568942.1"/>
    <property type="molecule type" value="Genomic_DNA"/>
</dbReference>
<feature type="compositionally biased region" description="Basic and acidic residues" evidence="1">
    <location>
        <begin position="22"/>
        <end position="36"/>
    </location>
</feature>
<keyword evidence="3" id="KW-1185">Reference proteome</keyword>
<evidence type="ECO:0000313" key="2">
    <source>
        <dbReference type="EMBL" id="KAL0568942.1"/>
    </source>
</evidence>
<name>A0ABR3F180_9AGAR</name>
<evidence type="ECO:0000313" key="3">
    <source>
        <dbReference type="Proteomes" id="UP001465976"/>
    </source>
</evidence>
<feature type="region of interest" description="Disordered" evidence="1">
    <location>
        <begin position="1"/>
        <end position="118"/>
    </location>
</feature>
<comment type="caution">
    <text evidence="2">The sequence shown here is derived from an EMBL/GenBank/DDBJ whole genome shotgun (WGS) entry which is preliminary data.</text>
</comment>
<feature type="compositionally biased region" description="Polar residues" evidence="1">
    <location>
        <begin position="91"/>
        <end position="102"/>
    </location>
</feature>
<dbReference type="Proteomes" id="UP001465976">
    <property type="component" value="Unassembled WGS sequence"/>
</dbReference>
<accession>A0ABR3F180</accession>
<proteinExistence type="predicted"/>
<gene>
    <name evidence="2" type="ORF">V5O48_013030</name>
</gene>
<organism evidence="2 3">
    <name type="scientific">Marasmius crinis-equi</name>
    <dbReference type="NCBI Taxonomy" id="585013"/>
    <lineage>
        <taxon>Eukaryota</taxon>
        <taxon>Fungi</taxon>
        <taxon>Dikarya</taxon>
        <taxon>Basidiomycota</taxon>
        <taxon>Agaricomycotina</taxon>
        <taxon>Agaricomycetes</taxon>
        <taxon>Agaricomycetidae</taxon>
        <taxon>Agaricales</taxon>
        <taxon>Marasmiineae</taxon>
        <taxon>Marasmiaceae</taxon>
        <taxon>Marasmius</taxon>
    </lineage>
</organism>
<sequence length="222" mass="23822">MGASSLMKRNHSDEAIEEGEEIRETSSKTTAKDTKDNGASGAGSSVQGSEQPAQKKSRTEEGTGKSNKCTTKAKEGSGGADASEVVKEKTVQSTKPKQGSAENKNKDANSMEPENSNLASCIPHSLEVLSTTMPCLVLSSRPTSDSREDYSALYNRILELQANPDNSGQLALHVPASASGYGQLSSGAHRAIRRRVLRHWPYLHQASYQTQVGFSPRNFTPP</sequence>